<dbReference type="PROSITE" id="PS50893">
    <property type="entry name" value="ABC_TRANSPORTER_2"/>
    <property type="match status" value="1"/>
</dbReference>
<evidence type="ECO:0000313" key="10">
    <source>
        <dbReference type="Proteomes" id="UP001612741"/>
    </source>
</evidence>
<dbReference type="SUPFAM" id="SSF52540">
    <property type="entry name" value="P-loop containing nucleoside triphosphate hydrolases"/>
    <property type="match status" value="1"/>
</dbReference>
<keyword evidence="10" id="KW-1185">Reference proteome</keyword>
<evidence type="ECO:0000313" key="9">
    <source>
        <dbReference type="EMBL" id="MFI6502807.1"/>
    </source>
</evidence>
<dbReference type="PANTHER" id="PTHR43297">
    <property type="entry name" value="OLIGOPEPTIDE TRANSPORT ATP-BINDING PROTEIN APPD"/>
    <property type="match status" value="1"/>
</dbReference>
<evidence type="ECO:0000256" key="5">
    <source>
        <dbReference type="ARBA" id="ARBA00022741"/>
    </source>
</evidence>
<dbReference type="EMBL" id="JBITGY010000010">
    <property type="protein sequence ID" value="MFI6502807.1"/>
    <property type="molecule type" value="Genomic_DNA"/>
</dbReference>
<dbReference type="PANTHER" id="PTHR43297:SF2">
    <property type="entry name" value="DIPEPTIDE TRANSPORT ATP-BINDING PROTEIN DPPD"/>
    <property type="match status" value="1"/>
</dbReference>
<evidence type="ECO:0000256" key="1">
    <source>
        <dbReference type="ARBA" id="ARBA00004202"/>
    </source>
</evidence>
<keyword evidence="4" id="KW-1003">Cell membrane</keyword>
<gene>
    <name evidence="9" type="ORF">ACIBG2_35885</name>
</gene>
<dbReference type="Pfam" id="PF08352">
    <property type="entry name" value="oligo_HPY"/>
    <property type="match status" value="1"/>
</dbReference>
<dbReference type="InterPro" id="IPR027417">
    <property type="entry name" value="P-loop_NTPase"/>
</dbReference>
<dbReference type="InterPro" id="IPR003439">
    <property type="entry name" value="ABC_transporter-like_ATP-bd"/>
</dbReference>
<evidence type="ECO:0000256" key="6">
    <source>
        <dbReference type="ARBA" id="ARBA00022840"/>
    </source>
</evidence>
<dbReference type="NCBIfam" id="TIGR01727">
    <property type="entry name" value="oligo_HPY"/>
    <property type="match status" value="1"/>
</dbReference>
<keyword evidence="3" id="KW-0813">Transport</keyword>
<evidence type="ECO:0000256" key="7">
    <source>
        <dbReference type="ARBA" id="ARBA00023136"/>
    </source>
</evidence>
<sequence>MSTPLLEVRDLHVWFGLRKGRVHALRGLDLTLTAGEGLGLVGESGCGKTTAILAMMGLLPPTATLSGEVLFNGENILAKGEVSVRRHRWTDLAMVFQGAMNAFSPVATIGDQIAEPMRLYGVADGKAATRRVHELLELVGIHPDRARRYPHEFSGGMRQRAAIAMALACGPKVLLADEPTTALDVIVQAQVLDLLDRLRAELGLAVVLVTHDLPVVGRVCGRAAVMYAGRVAESAPIGDLHRDSRHPYSRALFAAGEGHFIPGTPPRLDEEPPGCSFAPRCSLTEDRCRTETPPLLSLSSGHDSACHLAASLSGGTA</sequence>
<comment type="subcellular location">
    <subcellularLocation>
        <location evidence="1">Cell membrane</location>
        <topology evidence="1">Peripheral membrane protein</topology>
    </subcellularLocation>
</comment>
<organism evidence="9 10">
    <name type="scientific">Nonomuraea typhae</name>
    <dbReference type="NCBI Taxonomy" id="2603600"/>
    <lineage>
        <taxon>Bacteria</taxon>
        <taxon>Bacillati</taxon>
        <taxon>Actinomycetota</taxon>
        <taxon>Actinomycetes</taxon>
        <taxon>Streptosporangiales</taxon>
        <taxon>Streptosporangiaceae</taxon>
        <taxon>Nonomuraea</taxon>
    </lineage>
</organism>
<dbReference type="InterPro" id="IPR017871">
    <property type="entry name" value="ABC_transporter-like_CS"/>
</dbReference>
<keyword evidence="6 9" id="KW-0067">ATP-binding</keyword>
<dbReference type="PROSITE" id="PS00211">
    <property type="entry name" value="ABC_TRANSPORTER_1"/>
    <property type="match status" value="1"/>
</dbReference>
<dbReference type="CDD" id="cd03257">
    <property type="entry name" value="ABC_NikE_OppD_transporters"/>
    <property type="match status" value="1"/>
</dbReference>
<name>A0ABW7Z3P8_9ACTN</name>
<protein>
    <submittedName>
        <fullName evidence="9">ABC transporter ATP-binding protein</fullName>
    </submittedName>
</protein>
<accession>A0ABW7Z3P8</accession>
<reference evidence="9 10" key="1">
    <citation type="submission" date="2024-10" db="EMBL/GenBank/DDBJ databases">
        <title>The Natural Products Discovery Center: Release of the First 8490 Sequenced Strains for Exploring Actinobacteria Biosynthetic Diversity.</title>
        <authorList>
            <person name="Kalkreuter E."/>
            <person name="Kautsar S.A."/>
            <person name="Yang D."/>
            <person name="Bader C.D."/>
            <person name="Teijaro C.N."/>
            <person name="Fluegel L."/>
            <person name="Davis C.M."/>
            <person name="Simpson J.R."/>
            <person name="Lauterbach L."/>
            <person name="Steele A.D."/>
            <person name="Gui C."/>
            <person name="Meng S."/>
            <person name="Li G."/>
            <person name="Viehrig K."/>
            <person name="Ye F."/>
            <person name="Su P."/>
            <person name="Kiefer A.F."/>
            <person name="Nichols A."/>
            <person name="Cepeda A.J."/>
            <person name="Yan W."/>
            <person name="Fan B."/>
            <person name="Jiang Y."/>
            <person name="Adhikari A."/>
            <person name="Zheng C.-J."/>
            <person name="Schuster L."/>
            <person name="Cowan T.M."/>
            <person name="Smanski M.J."/>
            <person name="Chevrette M.G."/>
            <person name="De Carvalho L.P.S."/>
            <person name="Shen B."/>
        </authorList>
    </citation>
    <scope>NUCLEOTIDE SEQUENCE [LARGE SCALE GENOMIC DNA]</scope>
    <source>
        <strain evidence="9 10">NPDC050545</strain>
    </source>
</reference>
<feature type="domain" description="ABC transporter" evidence="8">
    <location>
        <begin position="8"/>
        <end position="253"/>
    </location>
</feature>
<comment type="caution">
    <text evidence="9">The sequence shown here is derived from an EMBL/GenBank/DDBJ whole genome shotgun (WGS) entry which is preliminary data.</text>
</comment>
<evidence type="ECO:0000256" key="3">
    <source>
        <dbReference type="ARBA" id="ARBA00022448"/>
    </source>
</evidence>
<evidence type="ECO:0000259" key="8">
    <source>
        <dbReference type="PROSITE" id="PS50893"/>
    </source>
</evidence>
<proteinExistence type="inferred from homology"/>
<keyword evidence="5" id="KW-0547">Nucleotide-binding</keyword>
<dbReference type="InterPro" id="IPR050388">
    <property type="entry name" value="ABC_Ni/Peptide_Import"/>
</dbReference>
<dbReference type="InterPro" id="IPR003593">
    <property type="entry name" value="AAA+_ATPase"/>
</dbReference>
<dbReference type="Pfam" id="PF00005">
    <property type="entry name" value="ABC_tran"/>
    <property type="match status" value="1"/>
</dbReference>
<dbReference type="Proteomes" id="UP001612741">
    <property type="component" value="Unassembled WGS sequence"/>
</dbReference>
<dbReference type="InterPro" id="IPR013563">
    <property type="entry name" value="Oligopep_ABC_C"/>
</dbReference>
<evidence type="ECO:0000256" key="2">
    <source>
        <dbReference type="ARBA" id="ARBA00005417"/>
    </source>
</evidence>
<dbReference type="Gene3D" id="3.40.50.300">
    <property type="entry name" value="P-loop containing nucleotide triphosphate hydrolases"/>
    <property type="match status" value="1"/>
</dbReference>
<dbReference type="GO" id="GO:0005524">
    <property type="term" value="F:ATP binding"/>
    <property type="evidence" value="ECO:0007669"/>
    <property type="project" value="UniProtKB-KW"/>
</dbReference>
<dbReference type="SMART" id="SM00382">
    <property type="entry name" value="AAA"/>
    <property type="match status" value="1"/>
</dbReference>
<comment type="similarity">
    <text evidence="2">Belongs to the ABC transporter superfamily.</text>
</comment>
<evidence type="ECO:0000256" key="4">
    <source>
        <dbReference type="ARBA" id="ARBA00022475"/>
    </source>
</evidence>
<dbReference type="RefSeq" id="WP_397088355.1">
    <property type="nucleotide sequence ID" value="NZ_JBITGY010000010.1"/>
</dbReference>
<keyword evidence="7" id="KW-0472">Membrane</keyword>